<dbReference type="Proteomes" id="UP000189369">
    <property type="component" value="Chromosome"/>
</dbReference>
<evidence type="ECO:0000256" key="3">
    <source>
        <dbReference type="ARBA" id="ARBA00005709"/>
    </source>
</evidence>
<organism evidence="7 8">
    <name type="scientific">Paenalcaligenes hominis</name>
    <dbReference type="NCBI Taxonomy" id="643674"/>
    <lineage>
        <taxon>Bacteria</taxon>
        <taxon>Pseudomonadati</taxon>
        <taxon>Pseudomonadota</taxon>
        <taxon>Betaproteobacteria</taxon>
        <taxon>Burkholderiales</taxon>
        <taxon>Alcaligenaceae</taxon>
        <taxon>Paenalcaligenes</taxon>
    </lineage>
</organism>
<keyword evidence="7" id="KW-0969">Cilium</keyword>
<proteinExistence type="inferred from homology"/>
<keyword evidence="7" id="KW-0966">Cell projection</keyword>
<dbReference type="OrthoDB" id="9768249at2"/>
<evidence type="ECO:0000256" key="4">
    <source>
        <dbReference type="ARBA" id="ARBA00023143"/>
    </source>
</evidence>
<dbReference type="GO" id="GO:0005198">
    <property type="term" value="F:structural molecule activity"/>
    <property type="evidence" value="ECO:0007669"/>
    <property type="project" value="InterPro"/>
</dbReference>
<dbReference type="KEGG" id="phn:PAEH1_00140"/>
<evidence type="ECO:0000256" key="2">
    <source>
        <dbReference type="ARBA" id="ARBA00004613"/>
    </source>
</evidence>
<comment type="subcellular location">
    <subcellularLocation>
        <location evidence="1">Bacterial flagellum</location>
    </subcellularLocation>
    <subcellularLocation>
        <location evidence="2">Secreted</location>
    </subcellularLocation>
</comment>
<sequence>MRISTAAYFQTGLNSLNRQQSELMHVFQQVSSGKRMITPADDPLAAAQSLTLAQAKSMNSRFAENRQVALRNLGEEENVLMSLIPQVNGAKTRLLEAANGTLSNADREALATVFEEMRDSIANLSNAQDASGQYLFSGSKGTVQPFSKNADGSYTYVGDRSDRNVQVDQTRQLSGSDHGVDLFLRATPGSLVFLTSGNSTNKGTGEIGGVSIVDANLATRVQNIDIRVNAGATADRSTLTVTTKALNAAGVEQTVTRQVPYEAGATALDLGNGLTVALNGDLKAGDSFALTNSQDQYGEDGLNLLNTLNDVVNALRLDVDGNPANKATMQNVLNRAMQHTDLAYDNILTIRASVGARMNEVDALSHVGSMQALHLSSEISRIEDLDYYSASTQLEMRTSALEAAAIAFKKIQSTNLFALNARG</sequence>
<evidence type="ECO:0000313" key="7">
    <source>
        <dbReference type="EMBL" id="AQS50345.1"/>
    </source>
</evidence>
<dbReference type="EMBL" id="CP019697">
    <property type="protein sequence ID" value="AQS50345.1"/>
    <property type="molecule type" value="Genomic_DNA"/>
</dbReference>
<feature type="domain" description="Flagellin C-terminal" evidence="6">
    <location>
        <begin position="337"/>
        <end position="416"/>
    </location>
</feature>
<dbReference type="NCBIfam" id="TIGR02550">
    <property type="entry name" value="flagell_flgL"/>
    <property type="match status" value="1"/>
</dbReference>
<feature type="domain" description="Flagellin N-terminal" evidence="5">
    <location>
        <begin position="3"/>
        <end position="140"/>
    </location>
</feature>
<keyword evidence="4" id="KW-0975">Bacterial flagellum</keyword>
<dbReference type="STRING" id="643674.PAEH1_00140"/>
<dbReference type="InterPro" id="IPR013384">
    <property type="entry name" value="Flagell_FlgL"/>
</dbReference>
<keyword evidence="7" id="KW-0282">Flagellum</keyword>
<name>A0A1U9JX37_9BURK</name>
<gene>
    <name evidence="7" type="ORF">PAEH1_00140</name>
</gene>
<evidence type="ECO:0000313" key="8">
    <source>
        <dbReference type="Proteomes" id="UP000189369"/>
    </source>
</evidence>
<dbReference type="AlphaFoldDB" id="A0A1U9JX37"/>
<dbReference type="InterPro" id="IPR001029">
    <property type="entry name" value="Flagellin_N"/>
</dbReference>
<comment type="similarity">
    <text evidence="3">Belongs to the bacterial flagellin family.</text>
</comment>
<reference evidence="7 8" key="1">
    <citation type="submission" date="2017-01" db="EMBL/GenBank/DDBJ databases">
        <title>Complete Genome Sequence of Paenalcaligenes hominis, Isolated from a paraplegic Patient with neurogenic bladder.</title>
        <authorList>
            <person name="Mukhopadhyay R."/>
            <person name="Joaquin J."/>
            <person name="Hogue R."/>
            <person name="Kilaru A."/>
            <person name="Jospin G."/>
            <person name="Mars K."/>
            <person name="Eisen J.A."/>
            <person name="Chaturvedi V."/>
        </authorList>
    </citation>
    <scope>NUCLEOTIDE SEQUENCE [LARGE SCALE GENOMIC DNA]</scope>
    <source>
        <strain evidence="7 8">15S00501</strain>
    </source>
</reference>
<dbReference type="PANTHER" id="PTHR42792">
    <property type="entry name" value="FLAGELLIN"/>
    <property type="match status" value="1"/>
</dbReference>
<dbReference type="GO" id="GO:0071973">
    <property type="term" value="P:bacterial-type flagellum-dependent cell motility"/>
    <property type="evidence" value="ECO:0007669"/>
    <property type="project" value="InterPro"/>
</dbReference>
<dbReference type="Gene3D" id="1.20.1330.10">
    <property type="entry name" value="f41 fragment of flagellin, N-terminal domain"/>
    <property type="match status" value="1"/>
</dbReference>
<dbReference type="InterPro" id="IPR046358">
    <property type="entry name" value="Flagellin_C"/>
</dbReference>
<dbReference type="PANTHER" id="PTHR42792:SF1">
    <property type="entry name" value="FLAGELLAR HOOK-ASSOCIATED PROTEIN 3"/>
    <property type="match status" value="1"/>
</dbReference>
<protein>
    <submittedName>
        <fullName evidence="7">Flagellar hook-associated protein 3</fullName>
    </submittedName>
</protein>
<accession>A0A1U9JX37</accession>
<dbReference type="Pfam" id="PF00700">
    <property type="entry name" value="Flagellin_C"/>
    <property type="match status" value="1"/>
</dbReference>
<dbReference type="SUPFAM" id="SSF64518">
    <property type="entry name" value="Phase 1 flagellin"/>
    <property type="match status" value="1"/>
</dbReference>
<dbReference type="GO" id="GO:0005576">
    <property type="term" value="C:extracellular region"/>
    <property type="evidence" value="ECO:0007669"/>
    <property type="project" value="UniProtKB-SubCell"/>
</dbReference>
<evidence type="ECO:0000259" key="6">
    <source>
        <dbReference type="Pfam" id="PF00700"/>
    </source>
</evidence>
<evidence type="ECO:0000256" key="1">
    <source>
        <dbReference type="ARBA" id="ARBA00004365"/>
    </source>
</evidence>
<evidence type="ECO:0000259" key="5">
    <source>
        <dbReference type="Pfam" id="PF00669"/>
    </source>
</evidence>
<dbReference type="Pfam" id="PF00669">
    <property type="entry name" value="Flagellin_N"/>
    <property type="match status" value="1"/>
</dbReference>
<dbReference type="InterPro" id="IPR001492">
    <property type="entry name" value="Flagellin"/>
</dbReference>
<dbReference type="GO" id="GO:0009424">
    <property type="term" value="C:bacterial-type flagellum hook"/>
    <property type="evidence" value="ECO:0007669"/>
    <property type="project" value="InterPro"/>
</dbReference>